<evidence type="ECO:0000256" key="6">
    <source>
        <dbReference type="SAM" id="Phobius"/>
    </source>
</evidence>
<comment type="subcellular location">
    <subcellularLocation>
        <location evidence="1">Cell membrane</location>
        <topology evidence="1">Multi-pass membrane protein</topology>
    </subcellularLocation>
</comment>
<evidence type="ECO:0000313" key="8">
    <source>
        <dbReference type="EMBL" id="UXH78724.1"/>
    </source>
</evidence>
<evidence type="ECO:0000256" key="3">
    <source>
        <dbReference type="ARBA" id="ARBA00022692"/>
    </source>
</evidence>
<evidence type="ECO:0000313" key="9">
    <source>
        <dbReference type="Proteomes" id="UP001064933"/>
    </source>
</evidence>
<gene>
    <name evidence="8" type="ORF">N4261_01930</name>
</gene>
<evidence type="ECO:0000256" key="4">
    <source>
        <dbReference type="ARBA" id="ARBA00022989"/>
    </source>
</evidence>
<keyword evidence="5 6" id="KW-0472">Membrane</keyword>
<feature type="domain" description="RDD" evidence="7">
    <location>
        <begin position="7"/>
        <end position="129"/>
    </location>
</feature>
<dbReference type="InterPro" id="IPR051791">
    <property type="entry name" value="Pra-immunoreactive"/>
</dbReference>
<proteinExistence type="predicted"/>
<keyword evidence="4 6" id="KW-1133">Transmembrane helix</keyword>
<evidence type="ECO:0000256" key="2">
    <source>
        <dbReference type="ARBA" id="ARBA00022475"/>
    </source>
</evidence>
<protein>
    <submittedName>
        <fullName evidence="8">RDD family protein</fullName>
    </submittedName>
</protein>
<dbReference type="SUPFAM" id="SSF52096">
    <property type="entry name" value="ClpP/crotonase"/>
    <property type="match status" value="1"/>
</dbReference>
<dbReference type="Proteomes" id="UP001064933">
    <property type="component" value="Chromosome"/>
</dbReference>
<keyword evidence="3 6" id="KW-0812">Transmembrane</keyword>
<evidence type="ECO:0000259" key="7">
    <source>
        <dbReference type="Pfam" id="PF06271"/>
    </source>
</evidence>
<feature type="transmembrane region" description="Helical" evidence="6">
    <location>
        <begin position="199"/>
        <end position="220"/>
    </location>
</feature>
<dbReference type="Gene3D" id="3.90.226.10">
    <property type="entry name" value="2-enoyl-CoA Hydratase, Chain A, domain 1"/>
    <property type="match status" value="1"/>
</dbReference>
<dbReference type="Pfam" id="PF06271">
    <property type="entry name" value="RDD"/>
    <property type="match status" value="1"/>
</dbReference>
<dbReference type="EMBL" id="CP104562">
    <property type="protein sequence ID" value="UXH78724.1"/>
    <property type="molecule type" value="Genomic_DNA"/>
</dbReference>
<dbReference type="PANTHER" id="PTHR36115">
    <property type="entry name" value="PROLINE-RICH ANTIGEN HOMOLOG-RELATED"/>
    <property type="match status" value="1"/>
</dbReference>
<dbReference type="InterPro" id="IPR010432">
    <property type="entry name" value="RDD"/>
</dbReference>
<keyword evidence="2" id="KW-1003">Cell membrane</keyword>
<sequence>MQNHSARPAPRALAMVIDGVLWMAASAVLMWAFYGQVISRWDDLRPGTLAINWLLPLAVCVLFWTWQGATPGKLVAGIKVVDNQSGRRPSWSQSVLRWFGYLLSALPLGAGFWWAKLDHEGRTWHDRLSRTSVEYSRPRPVNGQGLLAEYIGNHWRGEQSLAQSFWVNNVLLSFPLAAGLTGLMTWISMKGEALQAGSIAMLLGWPLMLLIDTWCVVGAWRSVRGYIDANGSFLWAFLARLILFLGALQILASLVIGFLPNLDEYWKMARGIDPIGQAEMKLSADGRTLQLQGPIGMGDATRMGKLLEGAPNAKQFELASPGGRVAEAERMVELVRKRSGVTRAVGDCESACTLVFLAGSSRQLMPGAQLGFHRASTGTFNRAFDEIANQHLARTYRKMELPEDFIDRTLRTPSHRMWYPTSDELVRHQLIAEPPKTLDIALPEGRTAGEPAPASDYVDALRANPIWFQLNQRFPGLLEDAGGRMHAARAALAGSPQEVDGAQMAAQQALAPRVRELLLNSSPEVRRSYLPVVRAQLRAAQGLGKEICQAWLSGSPAPRRMLPAEVMAWETRWLSAALNAAPPSRNRAAEPTRIELEVIRRTLGAQAPGLLAGLWSDDGEASGEPVGCERAAQLLDQLPRIKVGPRELAERVVFQTAS</sequence>
<dbReference type="PANTHER" id="PTHR36115:SF10">
    <property type="entry name" value="RDD DOMAIN-CONTAINING PROTEIN"/>
    <property type="match status" value="1"/>
</dbReference>
<feature type="transmembrane region" description="Helical" evidence="6">
    <location>
        <begin position="165"/>
        <end position="187"/>
    </location>
</feature>
<evidence type="ECO:0000256" key="5">
    <source>
        <dbReference type="ARBA" id="ARBA00023136"/>
    </source>
</evidence>
<name>A0ABY6B432_9BURK</name>
<organism evidence="8 9">
    <name type="scientific">Roseateles amylovorans</name>
    <dbReference type="NCBI Taxonomy" id="2978473"/>
    <lineage>
        <taxon>Bacteria</taxon>
        <taxon>Pseudomonadati</taxon>
        <taxon>Pseudomonadota</taxon>
        <taxon>Betaproteobacteria</taxon>
        <taxon>Burkholderiales</taxon>
        <taxon>Sphaerotilaceae</taxon>
        <taxon>Roseateles</taxon>
    </lineage>
</organism>
<dbReference type="InterPro" id="IPR029045">
    <property type="entry name" value="ClpP/crotonase-like_dom_sf"/>
</dbReference>
<feature type="transmembrane region" description="Helical" evidence="6">
    <location>
        <begin position="46"/>
        <end position="66"/>
    </location>
</feature>
<dbReference type="RefSeq" id="WP_261758555.1">
    <property type="nucleotide sequence ID" value="NZ_CP104562.2"/>
</dbReference>
<accession>A0ABY6B432</accession>
<reference evidence="8" key="1">
    <citation type="submission" date="2022-10" db="EMBL/GenBank/DDBJ databases">
        <title>Characterization and whole genome sequencing of a new Roseateles species, isolated from fresh water.</title>
        <authorList>
            <person name="Guliayeva D.Y."/>
            <person name="Akhremchuk A.E."/>
            <person name="Sikolenko M.A."/>
            <person name="Valentovich L.N."/>
            <person name="Sidarenka A.V."/>
        </authorList>
    </citation>
    <scope>NUCLEOTIDE SEQUENCE</scope>
    <source>
        <strain evidence="8">BIM B-1768</strain>
    </source>
</reference>
<feature type="transmembrane region" description="Helical" evidence="6">
    <location>
        <begin position="12"/>
        <end position="34"/>
    </location>
</feature>
<feature type="transmembrane region" description="Helical" evidence="6">
    <location>
        <begin position="232"/>
        <end position="259"/>
    </location>
</feature>
<evidence type="ECO:0000256" key="1">
    <source>
        <dbReference type="ARBA" id="ARBA00004651"/>
    </source>
</evidence>
<keyword evidence="9" id="KW-1185">Reference proteome</keyword>